<dbReference type="Pfam" id="PF20042">
    <property type="entry name" value="DUF6444"/>
    <property type="match status" value="1"/>
</dbReference>
<feature type="region of interest" description="Disordered" evidence="1">
    <location>
        <begin position="224"/>
        <end position="259"/>
    </location>
</feature>
<evidence type="ECO:0008006" key="6">
    <source>
        <dbReference type="Google" id="ProtNLM"/>
    </source>
</evidence>
<evidence type="ECO:0000259" key="2">
    <source>
        <dbReference type="Pfam" id="PF03050"/>
    </source>
</evidence>
<feature type="domain" description="Transposase IS66 central" evidence="2">
    <location>
        <begin position="260"/>
        <end position="451"/>
    </location>
</feature>
<feature type="domain" description="DUF6444" evidence="3">
    <location>
        <begin position="9"/>
        <end position="76"/>
    </location>
</feature>
<organism evidence="4 5">
    <name type="scientific">Fimbriiglobus ruber</name>
    <dbReference type="NCBI Taxonomy" id="1908690"/>
    <lineage>
        <taxon>Bacteria</taxon>
        <taxon>Pseudomonadati</taxon>
        <taxon>Planctomycetota</taxon>
        <taxon>Planctomycetia</taxon>
        <taxon>Gemmatales</taxon>
        <taxon>Gemmataceae</taxon>
        <taxon>Fimbriiglobus</taxon>
    </lineage>
</organism>
<feature type="compositionally biased region" description="Pro residues" evidence="1">
    <location>
        <begin position="46"/>
        <end position="59"/>
    </location>
</feature>
<evidence type="ECO:0000256" key="1">
    <source>
        <dbReference type="SAM" id="MobiDB-lite"/>
    </source>
</evidence>
<evidence type="ECO:0000313" key="4">
    <source>
        <dbReference type="EMBL" id="OWK40222.1"/>
    </source>
</evidence>
<proteinExistence type="predicted"/>
<dbReference type="Proteomes" id="UP000214646">
    <property type="component" value="Unassembled WGS sequence"/>
</dbReference>
<feature type="compositionally biased region" description="Pro residues" evidence="1">
    <location>
        <begin position="230"/>
        <end position="252"/>
    </location>
</feature>
<dbReference type="PANTHER" id="PTHR33678:SF2">
    <property type="match status" value="1"/>
</dbReference>
<name>A0A225DFG0_9BACT</name>
<gene>
    <name evidence="4" type="ORF">FRUB_05141</name>
</gene>
<feature type="region of interest" description="Disordered" evidence="1">
    <location>
        <begin position="32"/>
        <end position="81"/>
    </location>
</feature>
<protein>
    <recommendedName>
        <fullName evidence="6">Mobile element protein</fullName>
    </recommendedName>
</protein>
<evidence type="ECO:0000313" key="5">
    <source>
        <dbReference type="Proteomes" id="UP000214646"/>
    </source>
</evidence>
<dbReference type="InterPro" id="IPR004291">
    <property type="entry name" value="Transposase_IS66_central"/>
</dbReference>
<comment type="caution">
    <text evidence="4">The sequence shown here is derived from an EMBL/GenBank/DDBJ whole genome shotgun (WGS) entry which is preliminary data.</text>
</comment>
<dbReference type="AlphaFoldDB" id="A0A225DFG0"/>
<dbReference type="EMBL" id="NIDE01000008">
    <property type="protein sequence ID" value="OWK40222.1"/>
    <property type="molecule type" value="Genomic_DNA"/>
</dbReference>
<evidence type="ECO:0000259" key="3">
    <source>
        <dbReference type="Pfam" id="PF20042"/>
    </source>
</evidence>
<feature type="compositionally biased region" description="Basic residues" evidence="1">
    <location>
        <begin position="61"/>
        <end position="74"/>
    </location>
</feature>
<dbReference type="InterPro" id="IPR045618">
    <property type="entry name" value="DUF6444"/>
</dbReference>
<sequence length="496" mass="54540">MWATFPAAAQAIIAALTEEIATLRAQVAHLSERVSQNSTNSHKPPSSDPPHAKPAPPRTPSGKRRGGQPGHPKHERTILPADEVLDHKPTRCGRCQQALTGDDPEPVIDQVIDLPAKMRHVIHHRRHTLTCPHCRVRTTAPPVPEAATGFGPAVQATAAYLTGGCRIGKRPTRQLFEDVFGIPMSLGTITNLEHRTSTALGPIHTAAHEYTKTQDANLDETTWYEGRHPATPPVESSPPPDPPTEAPPPPLPLDARGTTPTHQRKKKAWLWVAVTPAVVVFLIRGCRNRAAFDDLRGGATTIHTTDRYVVYDHLTPARRQLCWAHLARDFQAMIDRTNAGSGIGEELLAHARILFEHWERVRDGTITRGTFRRNYLPGLRDEVHALLARGRACGCPKTAAVCANLWATADALWTFARRSTVEPTNNAAERELRHAVCWRKTSYGTDSARGSRYVERILTVIASCRRQKRNILAFLTAAVVADRNGTARPSLVPVAA</sequence>
<dbReference type="Pfam" id="PF03050">
    <property type="entry name" value="DDE_Tnp_IS66"/>
    <property type="match status" value="1"/>
</dbReference>
<accession>A0A225DFG0</accession>
<dbReference type="PANTHER" id="PTHR33678">
    <property type="entry name" value="BLL1576 PROTEIN"/>
    <property type="match status" value="1"/>
</dbReference>
<keyword evidence="5" id="KW-1185">Reference proteome</keyword>
<reference evidence="5" key="1">
    <citation type="submission" date="2017-06" db="EMBL/GenBank/DDBJ databases">
        <title>Genome analysis of Fimbriiglobus ruber SP5, the first member of the order Planctomycetales with confirmed chitinolytic capability.</title>
        <authorList>
            <person name="Ravin N.V."/>
            <person name="Rakitin A.L."/>
            <person name="Ivanova A.A."/>
            <person name="Beletsky A.V."/>
            <person name="Kulichevskaya I.S."/>
            <person name="Mardanov A.V."/>
            <person name="Dedysh S.N."/>
        </authorList>
    </citation>
    <scope>NUCLEOTIDE SEQUENCE [LARGE SCALE GENOMIC DNA]</scope>
    <source>
        <strain evidence="5">SP5</strain>
    </source>
</reference>
<dbReference type="InterPro" id="IPR052344">
    <property type="entry name" value="Transposase-related"/>
</dbReference>